<dbReference type="GO" id="GO:0051537">
    <property type="term" value="F:2 iron, 2 sulfur cluster binding"/>
    <property type="evidence" value="ECO:0007669"/>
    <property type="project" value="UniProtKB-KW"/>
</dbReference>
<evidence type="ECO:0000256" key="7">
    <source>
        <dbReference type="ARBA" id="ARBA00039386"/>
    </source>
</evidence>
<dbReference type="InterPro" id="IPR041854">
    <property type="entry name" value="BFD-like_2Fe2S-bd_dom_sf"/>
</dbReference>
<dbReference type="EMBL" id="LDZY01000007">
    <property type="protein sequence ID" value="KLU65821.1"/>
    <property type="molecule type" value="Genomic_DNA"/>
</dbReference>
<dbReference type="PATRIC" id="fig|476652.3.peg.2557"/>
<dbReference type="GO" id="GO:0046872">
    <property type="term" value="F:metal ion binding"/>
    <property type="evidence" value="ECO:0007669"/>
    <property type="project" value="UniProtKB-KW"/>
</dbReference>
<evidence type="ECO:0000256" key="1">
    <source>
        <dbReference type="ARBA" id="ARBA00022448"/>
    </source>
</evidence>
<evidence type="ECO:0000256" key="6">
    <source>
        <dbReference type="ARBA" id="ARBA00023014"/>
    </source>
</evidence>
<organism evidence="10 11">
    <name type="scientific">Desulfosporosinus acididurans</name>
    <dbReference type="NCBI Taxonomy" id="476652"/>
    <lineage>
        <taxon>Bacteria</taxon>
        <taxon>Bacillati</taxon>
        <taxon>Bacillota</taxon>
        <taxon>Clostridia</taxon>
        <taxon>Eubacteriales</taxon>
        <taxon>Desulfitobacteriaceae</taxon>
        <taxon>Desulfosporosinus</taxon>
    </lineage>
</organism>
<dbReference type="PANTHER" id="PTHR37424">
    <property type="entry name" value="BACTERIOFERRITIN-ASSOCIATED FERREDOXIN"/>
    <property type="match status" value="1"/>
</dbReference>
<keyword evidence="2" id="KW-0001">2Fe-2S</keyword>
<evidence type="ECO:0000256" key="3">
    <source>
        <dbReference type="ARBA" id="ARBA00022723"/>
    </source>
</evidence>
<keyword evidence="11" id="KW-1185">Reference proteome</keyword>
<keyword evidence="4" id="KW-0249">Electron transport</keyword>
<dbReference type="Pfam" id="PF04324">
    <property type="entry name" value="Fer2_BFD"/>
    <property type="match status" value="2"/>
</dbReference>
<accession>A0A0J1IM91</accession>
<name>A0A0J1IM91_9FIRM</name>
<feature type="domain" description="BFD-like [2Fe-2S]-binding" evidence="9">
    <location>
        <begin position="78"/>
        <end position="125"/>
    </location>
</feature>
<evidence type="ECO:0000259" key="9">
    <source>
        <dbReference type="Pfam" id="PF04324"/>
    </source>
</evidence>
<proteinExistence type="inferred from homology"/>
<keyword evidence="3" id="KW-0479">Metal-binding</keyword>
<feature type="domain" description="BFD-like [2Fe-2S]-binding" evidence="9">
    <location>
        <begin position="17"/>
        <end position="63"/>
    </location>
</feature>
<reference evidence="10 11" key="1">
    <citation type="submission" date="2015-06" db="EMBL/GenBank/DDBJ databases">
        <title>Draft genome of the moderately acidophilic sulfate reducer Candidatus Desulfosporosinus acididurans strain M1.</title>
        <authorList>
            <person name="Poehlein A."/>
            <person name="Petzsch P."/>
            <person name="Johnson B.D."/>
            <person name="Schloemann M."/>
            <person name="Daniel R."/>
            <person name="Muehling M."/>
        </authorList>
    </citation>
    <scope>NUCLEOTIDE SEQUENCE [LARGE SCALE GENOMIC DNA]</scope>
    <source>
        <strain evidence="10 11">M1</strain>
    </source>
</reference>
<comment type="similarity">
    <text evidence="8">Belongs to the Bfd family.</text>
</comment>
<dbReference type="RefSeq" id="WP_047810275.1">
    <property type="nucleotide sequence ID" value="NZ_LDZY01000007.1"/>
</dbReference>
<evidence type="ECO:0000256" key="2">
    <source>
        <dbReference type="ARBA" id="ARBA00022714"/>
    </source>
</evidence>
<evidence type="ECO:0000256" key="5">
    <source>
        <dbReference type="ARBA" id="ARBA00023004"/>
    </source>
</evidence>
<gene>
    <name evidence="10" type="ORF">DEAC_c24510</name>
</gene>
<dbReference type="Gene3D" id="1.10.10.1100">
    <property type="entry name" value="BFD-like [2Fe-2S]-binding domain"/>
    <property type="match status" value="2"/>
</dbReference>
<sequence length="130" mass="13823">MLKSLISKIFSKEQSQVVCGCMKVTDLDIKKAIKNGASSFEEVQALTKVGTGCGNCVEGNKVLVNELLLKKKIAENQIVCGCMKVTAQDIVNAIKNGAKSFEEVQTVTKVGTGCGNCLESNKALVALLLK</sequence>
<dbReference type="Proteomes" id="UP000036356">
    <property type="component" value="Unassembled WGS sequence"/>
</dbReference>
<keyword evidence="1" id="KW-0813">Transport</keyword>
<dbReference type="AlphaFoldDB" id="A0A0J1IM91"/>
<evidence type="ECO:0000313" key="11">
    <source>
        <dbReference type="Proteomes" id="UP000036356"/>
    </source>
</evidence>
<keyword evidence="6" id="KW-0411">Iron-sulfur</keyword>
<keyword evidence="5" id="KW-0408">Iron</keyword>
<evidence type="ECO:0000313" key="10">
    <source>
        <dbReference type="EMBL" id="KLU65821.1"/>
    </source>
</evidence>
<dbReference type="InterPro" id="IPR052371">
    <property type="entry name" value="BFD-associated_ferredoxin"/>
</dbReference>
<dbReference type="InterPro" id="IPR007419">
    <property type="entry name" value="BFD-like_2Fe2S-bd_dom"/>
</dbReference>
<protein>
    <recommendedName>
        <fullName evidence="7">Bacterioferritin-associated ferredoxin</fullName>
    </recommendedName>
</protein>
<comment type="caution">
    <text evidence="10">The sequence shown here is derived from an EMBL/GenBank/DDBJ whole genome shotgun (WGS) entry which is preliminary data.</text>
</comment>
<dbReference type="STRING" id="476652.DEAC_c24510"/>
<dbReference type="PANTHER" id="PTHR37424:SF1">
    <property type="entry name" value="BACTERIOFERRITIN-ASSOCIATED FERREDOXIN"/>
    <property type="match status" value="1"/>
</dbReference>
<evidence type="ECO:0000256" key="4">
    <source>
        <dbReference type="ARBA" id="ARBA00022982"/>
    </source>
</evidence>
<evidence type="ECO:0000256" key="8">
    <source>
        <dbReference type="ARBA" id="ARBA00046332"/>
    </source>
</evidence>